<evidence type="ECO:0000259" key="1">
    <source>
        <dbReference type="Pfam" id="PF01593"/>
    </source>
</evidence>
<dbReference type="Pfam" id="PF01593">
    <property type="entry name" value="Amino_oxidase"/>
    <property type="match status" value="1"/>
</dbReference>
<accession>A0A4R1LFK9</accession>
<dbReference type="InterPro" id="IPR036188">
    <property type="entry name" value="FAD/NAD-bd_sf"/>
</dbReference>
<organism evidence="2 3">
    <name type="scientific">Acidipila rosea</name>
    <dbReference type="NCBI Taxonomy" id="768535"/>
    <lineage>
        <taxon>Bacteria</taxon>
        <taxon>Pseudomonadati</taxon>
        <taxon>Acidobacteriota</taxon>
        <taxon>Terriglobia</taxon>
        <taxon>Terriglobales</taxon>
        <taxon>Acidobacteriaceae</taxon>
        <taxon>Acidipila</taxon>
    </lineage>
</organism>
<gene>
    <name evidence="2" type="ORF">C7378_0642</name>
</gene>
<dbReference type="EMBL" id="SMGK01000001">
    <property type="protein sequence ID" value="TCK75653.1"/>
    <property type="molecule type" value="Genomic_DNA"/>
</dbReference>
<keyword evidence="3" id="KW-1185">Reference proteome</keyword>
<comment type="caution">
    <text evidence="2">The sequence shown here is derived from an EMBL/GenBank/DDBJ whole genome shotgun (WGS) entry which is preliminary data.</text>
</comment>
<evidence type="ECO:0000313" key="3">
    <source>
        <dbReference type="Proteomes" id="UP000295210"/>
    </source>
</evidence>
<dbReference type="GO" id="GO:0016491">
    <property type="term" value="F:oxidoreductase activity"/>
    <property type="evidence" value="ECO:0007669"/>
    <property type="project" value="InterPro"/>
</dbReference>
<dbReference type="InterPro" id="IPR002937">
    <property type="entry name" value="Amino_oxidase"/>
</dbReference>
<sequence length="445" mass="48970">MTEIAIIGAGLAGLNCALTLEGAGVDVTLIEAADAPGGRIRTDIVEGFRLDRGFQVMLTRYPEAERAFDYEALKLRPLRPGALVRHDERFHRFADPFREPLAAMRFALDNVIPLQDKLRVAKLRSYVMAGETADIFAHPENTTMKFLQEFGFSAAILERFFIPFFGGVFLERELGTSSRFFEFLFRMFASGQTAVPENGMEELPRQLAAQLKAGTLLTHAKVRRITRSNRQFAIETDTKGIIEAAILVLAVAEHDCIPLLSGLAAKSKFLPKPRKWNQTTTFYYAAESSPVDEPIIVLNGEGAQAGPINNLAVMSRVSSQYAPPGAELIAASVVEQAPDSDEGMALLEREVRDHAARWFGRTANNWRVIGGYPIQYALPFAKATQWQSGPVRPVEDGIYLCGDAQETPSINGALKSGRRVAEALLVRTGARTPRNRADFDASPSL</sequence>
<evidence type="ECO:0000313" key="2">
    <source>
        <dbReference type="EMBL" id="TCK75653.1"/>
    </source>
</evidence>
<dbReference type="SUPFAM" id="SSF51905">
    <property type="entry name" value="FAD/NAD(P)-binding domain"/>
    <property type="match status" value="1"/>
</dbReference>
<dbReference type="AlphaFoldDB" id="A0A4R1LFK9"/>
<reference evidence="2 3" key="1">
    <citation type="submission" date="2019-03" db="EMBL/GenBank/DDBJ databases">
        <title>Genomic Encyclopedia of Type Strains, Phase IV (KMG-IV): sequencing the most valuable type-strain genomes for metagenomic binning, comparative biology and taxonomic classification.</title>
        <authorList>
            <person name="Goeker M."/>
        </authorList>
    </citation>
    <scope>NUCLEOTIDE SEQUENCE [LARGE SCALE GENOMIC DNA]</scope>
    <source>
        <strain evidence="2 3">DSM 103428</strain>
    </source>
</reference>
<name>A0A4R1LFK9_9BACT</name>
<dbReference type="RefSeq" id="WP_131991562.1">
    <property type="nucleotide sequence ID" value="NZ_SMGK01000001.1"/>
</dbReference>
<dbReference type="Gene3D" id="3.50.50.60">
    <property type="entry name" value="FAD/NAD(P)-binding domain"/>
    <property type="match status" value="1"/>
</dbReference>
<proteinExistence type="predicted"/>
<dbReference type="Proteomes" id="UP000295210">
    <property type="component" value="Unassembled WGS sequence"/>
</dbReference>
<dbReference type="OrthoDB" id="9767561at2"/>
<protein>
    <submittedName>
        <fullName evidence="2">Phytoene dehydrogenase-like protein</fullName>
    </submittedName>
</protein>
<feature type="domain" description="Amine oxidase" evidence="1">
    <location>
        <begin position="11"/>
        <end position="425"/>
    </location>
</feature>
<dbReference type="PANTHER" id="PTHR42841">
    <property type="entry name" value="AMINE OXIDASE"/>
    <property type="match status" value="1"/>
</dbReference>